<dbReference type="PANTHER" id="PTHR10605:SF56">
    <property type="entry name" value="BIFUNCTIONAL HEPARAN SULFATE N-DEACETYLASE_N-SULFOTRANSFERASE"/>
    <property type="match status" value="1"/>
</dbReference>
<evidence type="ECO:0000313" key="5">
    <source>
        <dbReference type="Proteomes" id="UP000641954"/>
    </source>
</evidence>
<evidence type="ECO:0000256" key="2">
    <source>
        <dbReference type="ARBA" id="ARBA00023180"/>
    </source>
</evidence>
<accession>A0ABR8ECY0</accession>
<evidence type="ECO:0000256" key="1">
    <source>
        <dbReference type="ARBA" id="ARBA00022679"/>
    </source>
</evidence>
<dbReference type="InterPro" id="IPR000863">
    <property type="entry name" value="Sulfotransferase_dom"/>
</dbReference>
<name>A0ABR8ECY0_9CYAN</name>
<sequence>MVNKRIPNLFIVGSMKSGTTSLHNYLDTHPNIFMSQKPKETQYFVEELNWSKGEDWYLSLFDAAGSNVTIIGESSTDYTKLPLYQGVVQRIADFNPEARIIYIMRDPVERSISNYWWQVQYSAEGRDLLTVMKKVKDITDISYYAMQIKPYIETFGREQVMALTLEELKTAPIKTLKNLFDWLGVDSSFVPPSLEERYNVSPKAVPTVRGSRIISQLRGTPVWDWLKQSIPQSTKQKLMKILSRPVDRDESYVEATIEYLRPIQQKQTEELCQLLGRDFPEWKTLYGTKSFSQI</sequence>
<reference evidence="4 5" key="1">
    <citation type="journal article" date="2020" name="ISME J.">
        <title>Comparative genomics reveals insights into cyanobacterial evolution and habitat adaptation.</title>
        <authorList>
            <person name="Chen M.Y."/>
            <person name="Teng W.K."/>
            <person name="Zhao L."/>
            <person name="Hu C.X."/>
            <person name="Zhou Y.K."/>
            <person name="Han B.P."/>
            <person name="Song L.R."/>
            <person name="Shu W.S."/>
        </authorList>
    </citation>
    <scope>NUCLEOTIDE SEQUENCE [LARGE SCALE GENOMIC DNA]</scope>
    <source>
        <strain evidence="4 5">FACHB-1370</strain>
    </source>
</reference>
<dbReference type="EMBL" id="JACJSK010000011">
    <property type="protein sequence ID" value="MBD2544182.1"/>
    <property type="molecule type" value="Genomic_DNA"/>
</dbReference>
<dbReference type="InterPro" id="IPR027417">
    <property type="entry name" value="P-loop_NTPase"/>
</dbReference>
<keyword evidence="5" id="KW-1185">Reference proteome</keyword>
<evidence type="ECO:0000259" key="3">
    <source>
        <dbReference type="Pfam" id="PF00685"/>
    </source>
</evidence>
<dbReference type="Proteomes" id="UP000641954">
    <property type="component" value="Unassembled WGS sequence"/>
</dbReference>
<gene>
    <name evidence="4" type="ORF">H6G72_10050</name>
</gene>
<protein>
    <submittedName>
        <fullName evidence="4">Sulfotransferase</fullName>
    </submittedName>
</protein>
<dbReference type="PANTHER" id="PTHR10605">
    <property type="entry name" value="HEPARAN SULFATE SULFOTRANSFERASE"/>
    <property type="match status" value="1"/>
</dbReference>
<feature type="domain" description="Sulfotransferase" evidence="3">
    <location>
        <begin position="8"/>
        <end position="188"/>
    </location>
</feature>
<dbReference type="Gene3D" id="3.40.50.300">
    <property type="entry name" value="P-loop containing nucleotide triphosphate hydrolases"/>
    <property type="match status" value="1"/>
</dbReference>
<comment type="caution">
    <text evidence="4">The sequence shown here is derived from an EMBL/GenBank/DDBJ whole genome shotgun (WGS) entry which is preliminary data.</text>
</comment>
<organism evidence="4 5">
    <name type="scientific">Planktothricoides raciborskii FACHB-1370</name>
    <dbReference type="NCBI Taxonomy" id="2949576"/>
    <lineage>
        <taxon>Bacteria</taxon>
        <taxon>Bacillati</taxon>
        <taxon>Cyanobacteriota</taxon>
        <taxon>Cyanophyceae</taxon>
        <taxon>Oscillatoriophycideae</taxon>
        <taxon>Oscillatoriales</taxon>
        <taxon>Oscillatoriaceae</taxon>
        <taxon>Planktothricoides</taxon>
    </lineage>
</organism>
<dbReference type="Pfam" id="PF00685">
    <property type="entry name" value="Sulfotransfer_1"/>
    <property type="match status" value="1"/>
</dbReference>
<dbReference type="SUPFAM" id="SSF52540">
    <property type="entry name" value="P-loop containing nucleoside triphosphate hydrolases"/>
    <property type="match status" value="1"/>
</dbReference>
<keyword evidence="2" id="KW-0325">Glycoprotein</keyword>
<proteinExistence type="predicted"/>
<keyword evidence="1" id="KW-0808">Transferase</keyword>
<evidence type="ECO:0000313" key="4">
    <source>
        <dbReference type="EMBL" id="MBD2544182.1"/>
    </source>
</evidence>
<dbReference type="InterPro" id="IPR037359">
    <property type="entry name" value="NST/OST"/>
</dbReference>
<dbReference type="RefSeq" id="WP_190878108.1">
    <property type="nucleotide sequence ID" value="NZ_JACJSK010000011.1"/>
</dbReference>